<proteinExistence type="predicted"/>
<accession>A0A9W8PGZ9</accession>
<dbReference type="AlphaFoldDB" id="A0A9W8PGZ9"/>
<name>A0A9W8PGZ9_9HYPO</name>
<organism evidence="1 2">
    <name type="scientific">Fusarium irregulare</name>
    <dbReference type="NCBI Taxonomy" id="2494466"/>
    <lineage>
        <taxon>Eukaryota</taxon>
        <taxon>Fungi</taxon>
        <taxon>Dikarya</taxon>
        <taxon>Ascomycota</taxon>
        <taxon>Pezizomycotina</taxon>
        <taxon>Sordariomycetes</taxon>
        <taxon>Hypocreomycetidae</taxon>
        <taxon>Hypocreales</taxon>
        <taxon>Nectriaceae</taxon>
        <taxon>Fusarium</taxon>
        <taxon>Fusarium incarnatum-equiseti species complex</taxon>
    </lineage>
</organism>
<sequence length="358" mass="40362">MKDYYSNTECTLVLPGVAFPIELPQLKTMGAKVQLYQAELAQKVKQAWEKCQWEQRCWTLQETIMSKECIFWSGHDEAPFIDCSQLIGILYSSPFGNQYIKALPYSALDVGYIPKSSLVGRSLSISDTTNEFIYQRSIARCSSHGTRLDSKVYMRPIAALLDKLRGREATLELDEYYCIFSMALGQLPVVDYKIDISTLLARLVNCGALGANVLLTNTEQGSVMSATKSSWMPRRCIQRKHSLMGAEISSVQPSVSHDAMIVEAYSVNVKDGNHSRDHLESGAQIEMLYLLPNIHFHPSNSRTRDPFMQVDISAVLTRSLKKARNYILLTPDNWGNTGGSRVDYYFSQPENRVLECIV</sequence>
<protein>
    <submittedName>
        <fullName evidence="1">Uncharacterized protein</fullName>
    </submittedName>
</protein>
<reference evidence="1" key="1">
    <citation type="submission" date="2022-10" db="EMBL/GenBank/DDBJ databases">
        <title>Fusarium specimens isolated from Avocado Roots.</title>
        <authorList>
            <person name="Stajich J."/>
            <person name="Roper C."/>
            <person name="Heimlech-Rivalta G."/>
        </authorList>
    </citation>
    <scope>NUCLEOTIDE SEQUENCE</scope>
    <source>
        <strain evidence="1">CF00143</strain>
    </source>
</reference>
<gene>
    <name evidence="1" type="ORF">NW766_010740</name>
</gene>
<dbReference type="OrthoDB" id="2157530at2759"/>
<dbReference type="EMBL" id="JAPDHF010000020">
    <property type="protein sequence ID" value="KAJ4005916.1"/>
    <property type="molecule type" value="Genomic_DNA"/>
</dbReference>
<dbReference type="Proteomes" id="UP001152130">
    <property type="component" value="Unassembled WGS sequence"/>
</dbReference>
<keyword evidence="2" id="KW-1185">Reference proteome</keyword>
<evidence type="ECO:0000313" key="1">
    <source>
        <dbReference type="EMBL" id="KAJ4005916.1"/>
    </source>
</evidence>
<evidence type="ECO:0000313" key="2">
    <source>
        <dbReference type="Proteomes" id="UP001152130"/>
    </source>
</evidence>
<comment type="caution">
    <text evidence="1">The sequence shown here is derived from an EMBL/GenBank/DDBJ whole genome shotgun (WGS) entry which is preliminary data.</text>
</comment>